<evidence type="ECO:0000259" key="2">
    <source>
        <dbReference type="Pfam" id="PF03724"/>
    </source>
</evidence>
<evidence type="ECO:0000256" key="1">
    <source>
        <dbReference type="SAM" id="Phobius"/>
    </source>
</evidence>
<gene>
    <name evidence="3" type="ORF">E4656_06440</name>
</gene>
<dbReference type="PANTHER" id="PTHR35535">
    <property type="entry name" value="HEAT SHOCK PROTEIN HSLJ"/>
    <property type="match status" value="1"/>
</dbReference>
<dbReference type="OrthoDB" id="5348860at2"/>
<evidence type="ECO:0000313" key="4">
    <source>
        <dbReference type="Proteomes" id="UP000297475"/>
    </source>
</evidence>
<keyword evidence="4" id="KW-1185">Reference proteome</keyword>
<dbReference type="EMBL" id="SRMF01000001">
    <property type="protein sequence ID" value="TGG96028.1"/>
    <property type="molecule type" value="Genomic_DNA"/>
</dbReference>
<keyword evidence="1" id="KW-1133">Transmembrane helix</keyword>
<dbReference type="InterPro" id="IPR053147">
    <property type="entry name" value="Hsp_HslJ-like"/>
</dbReference>
<dbReference type="InterPro" id="IPR038670">
    <property type="entry name" value="HslJ-like_sf"/>
</dbReference>
<dbReference type="PANTHER" id="PTHR35535:SF2">
    <property type="entry name" value="DUF306 DOMAIN-CONTAINING PROTEIN"/>
    <property type="match status" value="1"/>
</dbReference>
<keyword evidence="1" id="KW-0472">Membrane</keyword>
<organism evidence="3 4">
    <name type="scientific">Natronospirillum operosum</name>
    <dbReference type="NCBI Taxonomy" id="2759953"/>
    <lineage>
        <taxon>Bacteria</taxon>
        <taxon>Pseudomonadati</taxon>
        <taxon>Pseudomonadota</taxon>
        <taxon>Gammaproteobacteria</taxon>
        <taxon>Oceanospirillales</taxon>
        <taxon>Natronospirillaceae</taxon>
        <taxon>Natronospirillum</taxon>
    </lineage>
</organism>
<sequence length="192" mass="21526">MQSVSTNHCRWTSGWPQPTMTCTGANASGHPALKRLPDHRITEMKHLHRWLALTLVPALLLLAACGSMASSDGRSDQGLTGDWALIEVQHGTLRFSLGDSRPPFTLRLHADGRADGQVACNRWRGEARVSTGWLRLERAAADRAQCRISDPRITALERRYLSALRSNNGYRLDGDRLILQNTQGEIWTYQRQ</sequence>
<accession>A0A4Z0WHI9</accession>
<feature type="domain" description="DUF306" evidence="2">
    <location>
        <begin position="78"/>
        <end position="189"/>
    </location>
</feature>
<comment type="caution">
    <text evidence="3">The sequence shown here is derived from an EMBL/GenBank/DDBJ whole genome shotgun (WGS) entry which is preliminary data.</text>
</comment>
<protein>
    <submittedName>
        <fullName evidence="3">META domain-containing protein</fullName>
    </submittedName>
</protein>
<reference evidence="3 4" key="1">
    <citation type="submission" date="2019-04" db="EMBL/GenBank/DDBJ databases">
        <title>Natronospirillum operosus gen. nov., sp. nov., a haloalkaliphilic satellite isolated from decaying biomass of laboratory culture of cyanobacterium Geitlerinema sp. and proposal of Natronospirillaceae fam. nov. and Saccharospirillaceae fam. nov.</title>
        <authorList>
            <person name="Kevbrin V."/>
            <person name="Boltyanskaya Y."/>
            <person name="Koziaeva V."/>
            <person name="Grouzdev D.S."/>
            <person name="Park M."/>
            <person name="Cho J."/>
        </authorList>
    </citation>
    <scope>NUCLEOTIDE SEQUENCE [LARGE SCALE GENOMIC DNA]</scope>
    <source>
        <strain evidence="3 4">G-116</strain>
    </source>
</reference>
<feature type="transmembrane region" description="Helical" evidence="1">
    <location>
        <begin position="50"/>
        <end position="69"/>
    </location>
</feature>
<evidence type="ECO:0000313" key="3">
    <source>
        <dbReference type="EMBL" id="TGG96028.1"/>
    </source>
</evidence>
<dbReference type="InterPro" id="IPR005184">
    <property type="entry name" value="DUF306_Meta_HslJ"/>
</dbReference>
<dbReference type="Gene3D" id="2.40.128.270">
    <property type="match status" value="1"/>
</dbReference>
<dbReference type="Pfam" id="PF03724">
    <property type="entry name" value="META"/>
    <property type="match status" value="1"/>
</dbReference>
<proteinExistence type="predicted"/>
<name>A0A4Z0WHI9_9GAMM</name>
<keyword evidence="1" id="KW-0812">Transmembrane</keyword>
<dbReference type="Proteomes" id="UP000297475">
    <property type="component" value="Unassembled WGS sequence"/>
</dbReference>
<dbReference type="AlphaFoldDB" id="A0A4Z0WHI9"/>